<keyword evidence="1 2" id="KW-0238">DNA-binding</keyword>
<sequence length="205" mass="21772">MTSQPKQDPEAPALRDPRALRSREKLASAILDLAGENDAGTLAAGQVAAAAGVNRSTFYQHAASPAALLRKVLSDELDVLRAEHLSAAGGDIGPAIGAVTADVVRHLDRHRAIYRRGLVTDAGSGGLHAMLGAHFESSVRLLLERRAIAVPAPGGREVPQPMVARFIAYGVVGAMESRLVEASPRPVDEFLADLRELLPEWWPIG</sequence>
<dbReference type="RefSeq" id="WP_091719932.1">
    <property type="nucleotide sequence ID" value="NZ_CAUQLD010000002.1"/>
</dbReference>
<dbReference type="AlphaFoldDB" id="A0A1H1YVE8"/>
<accession>A0A1H1YVE8</accession>
<dbReference type="SUPFAM" id="SSF46689">
    <property type="entry name" value="Homeodomain-like"/>
    <property type="match status" value="1"/>
</dbReference>
<dbReference type="Proteomes" id="UP000198751">
    <property type="component" value="Chromosome I"/>
</dbReference>
<proteinExistence type="predicted"/>
<protein>
    <submittedName>
        <fullName evidence="4">DNA-binding transcriptional regulator, AcrR family</fullName>
    </submittedName>
</protein>
<evidence type="ECO:0000313" key="4">
    <source>
        <dbReference type="EMBL" id="SDT25342.1"/>
    </source>
</evidence>
<feature type="DNA-binding region" description="H-T-H motif" evidence="2">
    <location>
        <begin position="43"/>
        <end position="62"/>
    </location>
</feature>
<dbReference type="Gene3D" id="1.10.357.10">
    <property type="entry name" value="Tetracycline Repressor, domain 2"/>
    <property type="match status" value="1"/>
</dbReference>
<dbReference type="OrthoDB" id="3193022at2"/>
<dbReference type="PROSITE" id="PS50977">
    <property type="entry name" value="HTH_TETR_2"/>
    <property type="match status" value="1"/>
</dbReference>
<dbReference type="EMBL" id="LT629779">
    <property type="protein sequence ID" value="SDT25342.1"/>
    <property type="molecule type" value="Genomic_DNA"/>
</dbReference>
<name>A0A1H1YVE8_9MICC</name>
<evidence type="ECO:0000313" key="5">
    <source>
        <dbReference type="Proteomes" id="UP000198751"/>
    </source>
</evidence>
<evidence type="ECO:0000259" key="3">
    <source>
        <dbReference type="PROSITE" id="PS50977"/>
    </source>
</evidence>
<reference evidence="5" key="1">
    <citation type="submission" date="2016-10" db="EMBL/GenBank/DDBJ databases">
        <authorList>
            <person name="Varghese N."/>
            <person name="Submissions S."/>
        </authorList>
    </citation>
    <scope>NUCLEOTIDE SEQUENCE [LARGE SCALE GENOMIC DNA]</scope>
    <source>
        <strain evidence="5">IMMIB L-1606</strain>
    </source>
</reference>
<organism evidence="4 5">
    <name type="scientific">Pseudarthrobacter equi</name>
    <dbReference type="NCBI Taxonomy" id="728066"/>
    <lineage>
        <taxon>Bacteria</taxon>
        <taxon>Bacillati</taxon>
        <taxon>Actinomycetota</taxon>
        <taxon>Actinomycetes</taxon>
        <taxon>Micrococcales</taxon>
        <taxon>Micrococcaceae</taxon>
        <taxon>Pseudarthrobacter</taxon>
    </lineage>
</organism>
<evidence type="ECO:0000256" key="2">
    <source>
        <dbReference type="PROSITE-ProRule" id="PRU00335"/>
    </source>
</evidence>
<dbReference type="GO" id="GO:0003677">
    <property type="term" value="F:DNA binding"/>
    <property type="evidence" value="ECO:0007669"/>
    <property type="project" value="UniProtKB-UniRule"/>
</dbReference>
<gene>
    <name evidence="4" type="ORF">SAMN04489743_2173</name>
</gene>
<dbReference type="InterPro" id="IPR009057">
    <property type="entry name" value="Homeodomain-like_sf"/>
</dbReference>
<keyword evidence="5" id="KW-1185">Reference proteome</keyword>
<evidence type="ECO:0000256" key="1">
    <source>
        <dbReference type="ARBA" id="ARBA00023125"/>
    </source>
</evidence>
<dbReference type="InterPro" id="IPR001647">
    <property type="entry name" value="HTH_TetR"/>
</dbReference>
<feature type="domain" description="HTH tetR-type" evidence="3">
    <location>
        <begin position="20"/>
        <end position="80"/>
    </location>
</feature>